<dbReference type="Proteomes" id="UP000199392">
    <property type="component" value="Unassembled WGS sequence"/>
</dbReference>
<dbReference type="PANTHER" id="PTHR10605:SF56">
    <property type="entry name" value="BIFUNCTIONAL HEPARAN SULFATE N-DEACETYLASE_N-SULFOTRANSFERASE"/>
    <property type="match status" value="1"/>
</dbReference>
<dbReference type="RefSeq" id="WP_092430518.1">
    <property type="nucleotide sequence ID" value="NZ_FNCL01000020.1"/>
</dbReference>
<dbReference type="AlphaFoldDB" id="A0A1I6WF29"/>
<name>A0A1I6WF29_9RHOB</name>
<dbReference type="Pfam" id="PF00685">
    <property type="entry name" value="Sulfotransfer_1"/>
    <property type="match status" value="1"/>
</dbReference>
<dbReference type="InterPro" id="IPR027417">
    <property type="entry name" value="P-loop_NTPase"/>
</dbReference>
<evidence type="ECO:0000256" key="1">
    <source>
        <dbReference type="ARBA" id="ARBA00022679"/>
    </source>
</evidence>
<dbReference type="EMBL" id="FOZW01000019">
    <property type="protein sequence ID" value="SFT24341.1"/>
    <property type="molecule type" value="Genomic_DNA"/>
</dbReference>
<feature type="domain" description="Sulfotransferase" evidence="3">
    <location>
        <begin position="24"/>
        <end position="200"/>
    </location>
</feature>
<dbReference type="GO" id="GO:0008146">
    <property type="term" value="F:sulfotransferase activity"/>
    <property type="evidence" value="ECO:0007669"/>
    <property type="project" value="InterPro"/>
</dbReference>
<dbReference type="OrthoDB" id="981508at2"/>
<sequence>MKVNTLSRAVAEPADEPCRSGANVICVGVQKCATSFIHSAMGTHPQAGISAPKELDFFSYFFDRGYSWYEKHFSACVALPVRFEASPSYFYDPRSPERIRGYRPEMKIIVLLRDPVERAYSNHLHEVIQGHIGAVPFEEGLANNPGYIDQGRYATHLRRWFSQFERDSILVMFAEEISADPIGAAQKVYAFSGLDAEHVSPVLLERRNESDRARLPALRAVLRAGGDKLRDLGLEDQLARVKAAGPVQRLLAANSQNMRGIVPPMNEATRARLTEVFEEELLALPELLRRESLPWATYERLCGLPAASGIG</sequence>
<evidence type="ECO:0000313" key="5">
    <source>
        <dbReference type="Proteomes" id="UP000199392"/>
    </source>
</evidence>
<keyword evidence="1 4" id="KW-0808">Transferase</keyword>
<dbReference type="InterPro" id="IPR000863">
    <property type="entry name" value="Sulfotransferase_dom"/>
</dbReference>
<reference evidence="5" key="1">
    <citation type="submission" date="2016-10" db="EMBL/GenBank/DDBJ databases">
        <authorList>
            <person name="Varghese N."/>
            <person name="Submissions S."/>
        </authorList>
    </citation>
    <scope>NUCLEOTIDE SEQUENCE [LARGE SCALE GENOMIC DNA]</scope>
    <source>
        <strain evidence="5">DSM 26894</strain>
    </source>
</reference>
<dbReference type="PANTHER" id="PTHR10605">
    <property type="entry name" value="HEPARAN SULFATE SULFOTRANSFERASE"/>
    <property type="match status" value="1"/>
</dbReference>
<proteinExistence type="predicted"/>
<accession>A0A1I6WF29</accession>
<evidence type="ECO:0000256" key="2">
    <source>
        <dbReference type="ARBA" id="ARBA00023180"/>
    </source>
</evidence>
<organism evidence="4 5">
    <name type="scientific">Alloyangia pacifica</name>
    <dbReference type="NCBI Taxonomy" id="311180"/>
    <lineage>
        <taxon>Bacteria</taxon>
        <taxon>Pseudomonadati</taxon>
        <taxon>Pseudomonadota</taxon>
        <taxon>Alphaproteobacteria</taxon>
        <taxon>Rhodobacterales</taxon>
        <taxon>Roseobacteraceae</taxon>
        <taxon>Alloyangia</taxon>
    </lineage>
</organism>
<keyword evidence="5" id="KW-1185">Reference proteome</keyword>
<dbReference type="Gene3D" id="3.40.50.300">
    <property type="entry name" value="P-loop containing nucleotide triphosphate hydrolases"/>
    <property type="match status" value="1"/>
</dbReference>
<protein>
    <submittedName>
        <fullName evidence="4">Sulfotransferase domain-containing protein</fullName>
    </submittedName>
</protein>
<dbReference type="STRING" id="311180.SAMN04488050_11927"/>
<keyword evidence="2" id="KW-0325">Glycoprotein</keyword>
<dbReference type="InterPro" id="IPR037359">
    <property type="entry name" value="NST/OST"/>
</dbReference>
<gene>
    <name evidence="4" type="ORF">SAMN04488050_11927</name>
</gene>
<evidence type="ECO:0000313" key="4">
    <source>
        <dbReference type="EMBL" id="SFT24341.1"/>
    </source>
</evidence>
<dbReference type="SUPFAM" id="SSF52540">
    <property type="entry name" value="P-loop containing nucleoside triphosphate hydrolases"/>
    <property type="match status" value="1"/>
</dbReference>
<evidence type="ECO:0000259" key="3">
    <source>
        <dbReference type="Pfam" id="PF00685"/>
    </source>
</evidence>